<dbReference type="PANTHER" id="PTHR10996:SF277">
    <property type="entry name" value="GLYOXYLATE REDUCTASE_HYDROXYPYRUVATE REDUCTASE"/>
    <property type="match status" value="1"/>
</dbReference>
<reference evidence="7" key="2">
    <citation type="submission" date="2012-11" db="EMBL/GenBank/DDBJ databases">
        <authorList>
            <person name="Kuo A."/>
            <person name="Curtis B.A."/>
            <person name="Tanifuji G."/>
            <person name="Burki F."/>
            <person name="Gruber A."/>
            <person name="Irimia M."/>
            <person name="Maruyama S."/>
            <person name="Arias M.C."/>
            <person name="Ball S.G."/>
            <person name="Gile G.H."/>
            <person name="Hirakawa Y."/>
            <person name="Hopkins J.F."/>
            <person name="Rensing S.A."/>
            <person name="Schmutz J."/>
            <person name="Symeonidi A."/>
            <person name="Elias M."/>
            <person name="Eveleigh R.J."/>
            <person name="Herman E.K."/>
            <person name="Klute M.J."/>
            <person name="Nakayama T."/>
            <person name="Obornik M."/>
            <person name="Reyes-Prieto A."/>
            <person name="Armbrust E.V."/>
            <person name="Aves S.J."/>
            <person name="Beiko R.G."/>
            <person name="Coutinho P."/>
            <person name="Dacks J.B."/>
            <person name="Durnford D.G."/>
            <person name="Fast N.M."/>
            <person name="Green B.R."/>
            <person name="Grisdale C."/>
            <person name="Hempe F."/>
            <person name="Henrissat B."/>
            <person name="Hoppner M.P."/>
            <person name="Ishida K.-I."/>
            <person name="Kim E."/>
            <person name="Koreny L."/>
            <person name="Kroth P.G."/>
            <person name="Liu Y."/>
            <person name="Malik S.-B."/>
            <person name="Maier U.G."/>
            <person name="McRose D."/>
            <person name="Mock T."/>
            <person name="Neilson J.A."/>
            <person name="Onodera N.T."/>
            <person name="Poole A.M."/>
            <person name="Pritham E.J."/>
            <person name="Richards T.A."/>
            <person name="Rocap G."/>
            <person name="Roy S.W."/>
            <person name="Sarai C."/>
            <person name="Schaack S."/>
            <person name="Shirato S."/>
            <person name="Slamovits C.H."/>
            <person name="Spencer D.F."/>
            <person name="Suzuki S."/>
            <person name="Worden A.Z."/>
            <person name="Zauner S."/>
            <person name="Barry K."/>
            <person name="Bell C."/>
            <person name="Bharti A.K."/>
            <person name="Crow J.A."/>
            <person name="Grimwood J."/>
            <person name="Kramer R."/>
            <person name="Lindquist E."/>
            <person name="Lucas S."/>
            <person name="Salamov A."/>
            <person name="McFadden G.I."/>
            <person name="Lane C.E."/>
            <person name="Keeling P.J."/>
            <person name="Gray M.W."/>
            <person name="Grigoriev I.V."/>
            <person name="Archibald J.M."/>
        </authorList>
    </citation>
    <scope>NUCLEOTIDE SEQUENCE</scope>
    <source>
        <strain evidence="7">CCMP2712</strain>
    </source>
</reference>
<feature type="domain" description="D-isomer specific 2-hydroxyacid dehydrogenase NAD-binding" evidence="4">
    <location>
        <begin position="146"/>
        <end position="326"/>
    </location>
</feature>
<protein>
    <recommendedName>
        <fullName evidence="8">Glyoxylate reductase/hydroxypyruvate reductase</fullName>
    </recommendedName>
</protein>
<dbReference type="HOGENOM" id="CLU_019796_1_2_1"/>
<dbReference type="GO" id="GO:0005829">
    <property type="term" value="C:cytosol"/>
    <property type="evidence" value="ECO:0007669"/>
    <property type="project" value="TreeGrafter"/>
</dbReference>
<evidence type="ECO:0000313" key="6">
    <source>
        <dbReference type="EnsemblProtists" id="EKX31267"/>
    </source>
</evidence>
<dbReference type="Pfam" id="PF00389">
    <property type="entry name" value="2-Hacid_dh"/>
    <property type="match status" value="1"/>
</dbReference>
<evidence type="ECO:0000256" key="1">
    <source>
        <dbReference type="ARBA" id="ARBA00023002"/>
    </source>
</evidence>
<dbReference type="EMBL" id="JH993317">
    <property type="protein sequence ID" value="EKX31267.1"/>
    <property type="molecule type" value="Genomic_DNA"/>
</dbReference>
<dbReference type="InterPro" id="IPR006139">
    <property type="entry name" value="D-isomer_2_OHA_DH_cat_dom"/>
</dbReference>
<dbReference type="InterPro" id="IPR050223">
    <property type="entry name" value="D-isomer_2-hydroxyacid_DH"/>
</dbReference>
<dbReference type="Pfam" id="PF02826">
    <property type="entry name" value="2-Hacid_dh_C"/>
    <property type="match status" value="1"/>
</dbReference>
<sequence>MLRALRAGQGIVAGRVIIDCAGLQKTFMSTGATAPFKLLVTRRIPEVALKKLSETPGIVYDLFDKADVAIPPEEFRARARGVDGMLVMLTDKVNQEIIQAAGPNLKIVSTMSVGYNHIDVQALSRANILLGYTPDCLTETTADTTVALMLVTARKIEQALQAVRNGTWGTWDPLWMCGKDVHSSTVGIVGCGRIGQAVARRLKTLQAFGCDVLYSGPNKKEEADKLGCRYVSEEELLRSRARVYKDHDEIRRTRGYFGRDKFRQMKETAIFINATRGEAVVQDDLVEALKDGTIAGAGLDVTMPEPLPVDHPLLFLPNCVVFPHIGSASVPTREKMACMAVDNIIQYVLNR</sequence>
<evidence type="ECO:0000256" key="2">
    <source>
        <dbReference type="RuleBase" id="RU003719"/>
    </source>
</evidence>
<dbReference type="KEGG" id="gtt:GUITHDRAFT_91234"/>
<dbReference type="Gene3D" id="3.40.50.720">
    <property type="entry name" value="NAD(P)-binding Rossmann-like Domain"/>
    <property type="match status" value="2"/>
</dbReference>
<dbReference type="EnsemblProtists" id="EKX31267">
    <property type="protein sequence ID" value="EKX31267"/>
    <property type="gene ID" value="GUITHDRAFT_91234"/>
</dbReference>
<dbReference type="InterPro" id="IPR006140">
    <property type="entry name" value="D-isomer_DH_NAD-bd"/>
</dbReference>
<dbReference type="GO" id="GO:0030267">
    <property type="term" value="F:glyoxylate reductase (NADPH) activity"/>
    <property type="evidence" value="ECO:0007669"/>
    <property type="project" value="TreeGrafter"/>
</dbReference>
<evidence type="ECO:0008006" key="8">
    <source>
        <dbReference type="Google" id="ProtNLM"/>
    </source>
</evidence>
<comment type="similarity">
    <text evidence="2">Belongs to the D-isomer specific 2-hydroxyacid dehydrogenase family.</text>
</comment>
<dbReference type="OrthoDB" id="298012at2759"/>
<dbReference type="STRING" id="905079.L1I5D1"/>
<organism evidence="5">
    <name type="scientific">Guillardia theta (strain CCMP2712)</name>
    <name type="common">Cryptophyte</name>
    <dbReference type="NCBI Taxonomy" id="905079"/>
    <lineage>
        <taxon>Eukaryota</taxon>
        <taxon>Cryptophyceae</taxon>
        <taxon>Pyrenomonadales</taxon>
        <taxon>Geminigeraceae</taxon>
        <taxon>Guillardia</taxon>
    </lineage>
</organism>
<dbReference type="Proteomes" id="UP000011087">
    <property type="component" value="Unassembled WGS sequence"/>
</dbReference>
<keyword evidence="7" id="KW-1185">Reference proteome</keyword>
<keyword evidence="1 2" id="KW-0560">Oxidoreductase</keyword>
<dbReference type="PANTHER" id="PTHR10996">
    <property type="entry name" value="2-HYDROXYACID DEHYDROGENASE-RELATED"/>
    <property type="match status" value="1"/>
</dbReference>
<dbReference type="SUPFAM" id="SSF52283">
    <property type="entry name" value="Formate/glycerate dehydrogenase catalytic domain-like"/>
    <property type="match status" value="1"/>
</dbReference>
<reference evidence="5 7" key="1">
    <citation type="journal article" date="2012" name="Nature">
        <title>Algal genomes reveal evolutionary mosaicism and the fate of nucleomorphs.</title>
        <authorList>
            <consortium name="DOE Joint Genome Institute"/>
            <person name="Curtis B.A."/>
            <person name="Tanifuji G."/>
            <person name="Burki F."/>
            <person name="Gruber A."/>
            <person name="Irimia M."/>
            <person name="Maruyama S."/>
            <person name="Arias M.C."/>
            <person name="Ball S.G."/>
            <person name="Gile G.H."/>
            <person name="Hirakawa Y."/>
            <person name="Hopkins J.F."/>
            <person name="Kuo A."/>
            <person name="Rensing S.A."/>
            <person name="Schmutz J."/>
            <person name="Symeonidi A."/>
            <person name="Elias M."/>
            <person name="Eveleigh R.J."/>
            <person name="Herman E.K."/>
            <person name="Klute M.J."/>
            <person name="Nakayama T."/>
            <person name="Obornik M."/>
            <person name="Reyes-Prieto A."/>
            <person name="Armbrust E.V."/>
            <person name="Aves S.J."/>
            <person name="Beiko R.G."/>
            <person name="Coutinho P."/>
            <person name="Dacks J.B."/>
            <person name="Durnford D.G."/>
            <person name="Fast N.M."/>
            <person name="Green B.R."/>
            <person name="Grisdale C.J."/>
            <person name="Hempel F."/>
            <person name="Henrissat B."/>
            <person name="Hoppner M.P."/>
            <person name="Ishida K."/>
            <person name="Kim E."/>
            <person name="Koreny L."/>
            <person name="Kroth P.G."/>
            <person name="Liu Y."/>
            <person name="Malik S.B."/>
            <person name="Maier U.G."/>
            <person name="McRose D."/>
            <person name="Mock T."/>
            <person name="Neilson J.A."/>
            <person name="Onodera N.T."/>
            <person name="Poole A.M."/>
            <person name="Pritham E.J."/>
            <person name="Richards T.A."/>
            <person name="Rocap G."/>
            <person name="Roy S.W."/>
            <person name="Sarai C."/>
            <person name="Schaack S."/>
            <person name="Shirato S."/>
            <person name="Slamovits C.H."/>
            <person name="Spencer D.F."/>
            <person name="Suzuki S."/>
            <person name="Worden A.Z."/>
            <person name="Zauner S."/>
            <person name="Barry K."/>
            <person name="Bell C."/>
            <person name="Bharti A.K."/>
            <person name="Crow J.A."/>
            <person name="Grimwood J."/>
            <person name="Kramer R."/>
            <person name="Lindquist E."/>
            <person name="Lucas S."/>
            <person name="Salamov A."/>
            <person name="McFadden G.I."/>
            <person name="Lane C.E."/>
            <person name="Keeling P.J."/>
            <person name="Gray M.W."/>
            <person name="Grigoriev I.V."/>
            <person name="Archibald J.M."/>
        </authorList>
    </citation>
    <scope>NUCLEOTIDE SEQUENCE</scope>
    <source>
        <strain evidence="5 7">CCMP2712</strain>
    </source>
</reference>
<accession>L1I5D1</accession>
<name>L1I5D1_GUITC</name>
<reference evidence="6" key="3">
    <citation type="submission" date="2016-03" db="UniProtKB">
        <authorList>
            <consortium name="EnsemblProtists"/>
        </authorList>
    </citation>
    <scope>IDENTIFICATION</scope>
</reference>
<evidence type="ECO:0000259" key="4">
    <source>
        <dbReference type="Pfam" id="PF02826"/>
    </source>
</evidence>
<dbReference type="CDD" id="cd05301">
    <property type="entry name" value="GDH"/>
    <property type="match status" value="1"/>
</dbReference>
<proteinExistence type="inferred from homology"/>
<dbReference type="GeneID" id="17287989"/>
<dbReference type="PaxDb" id="55529-EKX31267"/>
<dbReference type="eggNOG" id="KOG0069">
    <property type="taxonomic scope" value="Eukaryota"/>
</dbReference>
<gene>
    <name evidence="5" type="ORF">GUITHDRAFT_91234</name>
</gene>
<evidence type="ECO:0000259" key="3">
    <source>
        <dbReference type="Pfam" id="PF00389"/>
    </source>
</evidence>
<evidence type="ECO:0000313" key="5">
    <source>
        <dbReference type="EMBL" id="EKX31267.1"/>
    </source>
</evidence>
<dbReference type="GO" id="GO:0051287">
    <property type="term" value="F:NAD binding"/>
    <property type="evidence" value="ECO:0007669"/>
    <property type="project" value="InterPro"/>
</dbReference>
<dbReference type="FunFam" id="3.40.50.720:FF:000026">
    <property type="entry name" value="Glyoxylate/hydroxypyruvate reductase B"/>
    <property type="match status" value="1"/>
</dbReference>
<dbReference type="InterPro" id="IPR036291">
    <property type="entry name" value="NAD(P)-bd_dom_sf"/>
</dbReference>
<dbReference type="AlphaFoldDB" id="L1I5D1"/>
<feature type="domain" description="D-isomer specific 2-hydroxyacid dehydrogenase catalytic" evidence="3">
    <location>
        <begin position="39"/>
        <end position="348"/>
    </location>
</feature>
<dbReference type="SUPFAM" id="SSF51735">
    <property type="entry name" value="NAD(P)-binding Rossmann-fold domains"/>
    <property type="match status" value="1"/>
</dbReference>
<evidence type="ECO:0000313" key="7">
    <source>
        <dbReference type="Proteomes" id="UP000011087"/>
    </source>
</evidence>
<dbReference type="OMA" id="PHIAWAY"/>
<dbReference type="RefSeq" id="XP_005818247.1">
    <property type="nucleotide sequence ID" value="XM_005818190.1"/>
</dbReference>
<dbReference type="GO" id="GO:0008465">
    <property type="term" value="F:hydroxypyruvate reductase (NADH) activity"/>
    <property type="evidence" value="ECO:0007669"/>
    <property type="project" value="TreeGrafter"/>
</dbReference>